<dbReference type="InterPro" id="IPR001173">
    <property type="entry name" value="Glyco_trans_2-like"/>
</dbReference>
<evidence type="ECO:0000313" key="3">
    <source>
        <dbReference type="Proteomes" id="UP000265938"/>
    </source>
</evidence>
<reference evidence="2 3" key="1">
    <citation type="submission" date="2018-09" db="EMBL/GenBank/DDBJ databases">
        <title>Identification of marine bacteria producing industrial enzymes.</title>
        <authorList>
            <person name="Cheng T.H."/>
            <person name="Saidin J."/>
            <person name="Muhd D.D."/>
            <person name="Isa M.N.M."/>
            <person name="Bakar M.F.A."/>
            <person name="Ismail N."/>
        </authorList>
    </citation>
    <scope>NUCLEOTIDE SEQUENCE [LARGE SCALE GENOMIC DNA]</scope>
    <source>
        <strain evidence="2 3">MNAD 1.6</strain>
    </source>
</reference>
<dbReference type="InterPro" id="IPR029044">
    <property type="entry name" value="Nucleotide-diphossugar_trans"/>
</dbReference>
<feature type="domain" description="Glycosyltransferase 2-like" evidence="1">
    <location>
        <begin position="4"/>
        <end position="110"/>
    </location>
</feature>
<sequence>MLFSVVIPVFNRVLELERALNSVASQTYKPEEVIIINDGSELQYTKKIQCLIKNYAEINVRLITYPNNVNGAYARNVGINNAKAEFICFLDSDDEWEIDKLDRIRSLHVNNPQCQFFYNQYRNVIAGKAREPLPVKGICKDQSVAEYTFISNQGKSGIQSSCICIKSNLAKLIRFDDSLTGHQDWDFAIRALSNCDDVLFIEEALTLRHVDGSEEGKVSTSLAYDFSCSFIKKLENYFSIKAMAAYALNILLPKKLFSNKSLIYINKYEVLAFAFYPFEFMSEFRAHYLFRKRYTRILRLCKKNDFNKVILVGWNSYSRYIEQQMVKSGIEVVCVIDKYKRISSHNSVNVLGYDVLNTDLTKDVKCVITVTDLHHESMAADVRSYQPKTRLEYF</sequence>
<dbReference type="GO" id="GO:0016740">
    <property type="term" value="F:transferase activity"/>
    <property type="evidence" value="ECO:0007669"/>
    <property type="project" value="UniProtKB-KW"/>
</dbReference>
<dbReference type="RefSeq" id="WP_119853521.1">
    <property type="nucleotide sequence ID" value="NZ_QYSE01000003.1"/>
</dbReference>
<dbReference type="Proteomes" id="UP000265938">
    <property type="component" value="Unassembled WGS sequence"/>
</dbReference>
<organism evidence="2 3">
    <name type="scientific">Pseudoalteromonas gelatinilytica</name>
    <dbReference type="NCBI Taxonomy" id="1703256"/>
    <lineage>
        <taxon>Bacteria</taxon>
        <taxon>Pseudomonadati</taxon>
        <taxon>Pseudomonadota</taxon>
        <taxon>Gammaproteobacteria</taxon>
        <taxon>Alteromonadales</taxon>
        <taxon>Pseudoalteromonadaceae</taxon>
        <taxon>Pseudoalteromonas</taxon>
    </lineage>
</organism>
<evidence type="ECO:0000259" key="1">
    <source>
        <dbReference type="Pfam" id="PF00535"/>
    </source>
</evidence>
<dbReference type="CDD" id="cd00761">
    <property type="entry name" value="Glyco_tranf_GTA_type"/>
    <property type="match status" value="1"/>
</dbReference>
<evidence type="ECO:0000313" key="2">
    <source>
        <dbReference type="EMBL" id="RJF34622.1"/>
    </source>
</evidence>
<dbReference type="PANTHER" id="PTHR43685:SF2">
    <property type="entry name" value="GLYCOSYLTRANSFERASE 2-LIKE DOMAIN-CONTAINING PROTEIN"/>
    <property type="match status" value="1"/>
</dbReference>
<comment type="caution">
    <text evidence="2">The sequence shown here is derived from an EMBL/GenBank/DDBJ whole genome shotgun (WGS) entry which is preliminary data.</text>
</comment>
<dbReference type="Gene3D" id="3.90.550.10">
    <property type="entry name" value="Spore Coat Polysaccharide Biosynthesis Protein SpsA, Chain A"/>
    <property type="match status" value="1"/>
</dbReference>
<gene>
    <name evidence="2" type="ORF">D4741_14675</name>
</gene>
<dbReference type="InterPro" id="IPR050834">
    <property type="entry name" value="Glycosyltransf_2"/>
</dbReference>
<dbReference type="Pfam" id="PF00535">
    <property type="entry name" value="Glycos_transf_2"/>
    <property type="match status" value="1"/>
</dbReference>
<proteinExistence type="predicted"/>
<protein>
    <submittedName>
        <fullName evidence="2">Glycosyltransferase family 2 protein</fullName>
    </submittedName>
</protein>
<dbReference type="SUPFAM" id="SSF53448">
    <property type="entry name" value="Nucleotide-diphospho-sugar transferases"/>
    <property type="match status" value="1"/>
</dbReference>
<dbReference type="PANTHER" id="PTHR43685">
    <property type="entry name" value="GLYCOSYLTRANSFERASE"/>
    <property type="match status" value="1"/>
</dbReference>
<dbReference type="EMBL" id="QYSE01000003">
    <property type="protein sequence ID" value="RJF34622.1"/>
    <property type="molecule type" value="Genomic_DNA"/>
</dbReference>
<name>A0A3A3EHA0_9GAMM</name>
<dbReference type="AlphaFoldDB" id="A0A3A3EHA0"/>
<accession>A0A3A3EHA0</accession>
<keyword evidence="2" id="KW-0808">Transferase</keyword>